<dbReference type="InterPro" id="IPR008271">
    <property type="entry name" value="Ser/Thr_kinase_AS"/>
</dbReference>
<evidence type="ECO:0000256" key="3">
    <source>
        <dbReference type="ARBA" id="ARBA00022777"/>
    </source>
</evidence>
<dbReference type="CDD" id="cd14014">
    <property type="entry name" value="STKc_PknB_like"/>
    <property type="match status" value="1"/>
</dbReference>
<protein>
    <recommendedName>
        <fullName evidence="8">Protein kinase domain-containing protein</fullName>
    </recommendedName>
</protein>
<dbReference type="Proteomes" id="UP001501237">
    <property type="component" value="Unassembled WGS sequence"/>
</dbReference>
<dbReference type="InterPro" id="IPR011009">
    <property type="entry name" value="Kinase-like_dom_sf"/>
</dbReference>
<proteinExistence type="predicted"/>
<keyword evidence="10" id="KW-1185">Reference proteome</keyword>
<feature type="domain" description="Protein kinase" evidence="8">
    <location>
        <begin position="26"/>
        <end position="287"/>
    </location>
</feature>
<feature type="region of interest" description="Disordered" evidence="6">
    <location>
        <begin position="345"/>
        <end position="382"/>
    </location>
</feature>
<evidence type="ECO:0000256" key="4">
    <source>
        <dbReference type="ARBA" id="ARBA00022840"/>
    </source>
</evidence>
<accession>A0ABP6QGQ2</accession>
<keyword evidence="4 5" id="KW-0067">ATP-binding</keyword>
<keyword evidence="7" id="KW-0812">Transmembrane</keyword>
<evidence type="ECO:0000256" key="2">
    <source>
        <dbReference type="ARBA" id="ARBA00022741"/>
    </source>
</evidence>
<keyword evidence="2 5" id="KW-0547">Nucleotide-binding</keyword>
<evidence type="ECO:0000256" key="5">
    <source>
        <dbReference type="PROSITE-ProRule" id="PRU10141"/>
    </source>
</evidence>
<dbReference type="InterPro" id="IPR017441">
    <property type="entry name" value="Protein_kinase_ATP_BS"/>
</dbReference>
<dbReference type="Gene3D" id="3.30.200.20">
    <property type="entry name" value="Phosphorylase Kinase, domain 1"/>
    <property type="match status" value="1"/>
</dbReference>
<evidence type="ECO:0000259" key="8">
    <source>
        <dbReference type="PROSITE" id="PS50011"/>
    </source>
</evidence>
<evidence type="ECO:0000256" key="1">
    <source>
        <dbReference type="ARBA" id="ARBA00022679"/>
    </source>
</evidence>
<feature type="binding site" evidence="5">
    <location>
        <position position="54"/>
    </location>
    <ligand>
        <name>ATP</name>
        <dbReference type="ChEBI" id="CHEBI:30616"/>
    </ligand>
</feature>
<dbReference type="Gene3D" id="1.10.510.10">
    <property type="entry name" value="Transferase(Phosphotransferase) domain 1"/>
    <property type="match status" value="1"/>
</dbReference>
<dbReference type="RefSeq" id="WP_344834908.1">
    <property type="nucleotide sequence ID" value="NZ_BAAAUV010000019.1"/>
</dbReference>
<gene>
    <name evidence="9" type="ORF">GCM10010468_59380</name>
</gene>
<evidence type="ECO:0000313" key="10">
    <source>
        <dbReference type="Proteomes" id="UP001501237"/>
    </source>
</evidence>
<evidence type="ECO:0000256" key="6">
    <source>
        <dbReference type="SAM" id="MobiDB-lite"/>
    </source>
</evidence>
<sequence>MSSVQETLPAGIQSLELEDPVTVGGMALLGRLGTGGMGTVFLAEDDLGRRVAVKTIHPRLAADKAFRARFEDEVRNAGRVASFCTAQILGHGEDPGLHPSGLPYMVSEFIGGVSLARRVHESGPLPVSDLHGIAVGVATALAAIHEAGLVHRDLKPSNVVLTLSGPRVIDFGIARALDSNSSWTTTGTVLGTPGWMAPEVLVGGKATPAADIFAWGLLMAYAGTGRSAFGEGQALDVARRVVQDQPDLTGLPDGPLGQLIRSSLCKDPLDRPSAPELMMRLVGREFQGIAGPPPEPAPVRGFGRYRKQLLVGGLMLAVAALTVGVSLALPGGASDDATVPMVTVQAPAPEKASGKASGKTPGKVPADRMNAVTPELKKHRNR</sequence>
<dbReference type="PANTHER" id="PTHR43289">
    <property type="entry name" value="MITOGEN-ACTIVATED PROTEIN KINASE KINASE KINASE 20-RELATED"/>
    <property type="match status" value="1"/>
</dbReference>
<dbReference type="PROSITE" id="PS00107">
    <property type="entry name" value="PROTEIN_KINASE_ATP"/>
    <property type="match status" value="1"/>
</dbReference>
<dbReference type="Pfam" id="PF00069">
    <property type="entry name" value="Pkinase"/>
    <property type="match status" value="1"/>
</dbReference>
<evidence type="ECO:0000313" key="9">
    <source>
        <dbReference type="EMBL" id="GAA3229453.1"/>
    </source>
</evidence>
<dbReference type="SMART" id="SM00220">
    <property type="entry name" value="S_TKc"/>
    <property type="match status" value="1"/>
</dbReference>
<dbReference type="PANTHER" id="PTHR43289:SF34">
    <property type="entry name" value="SERINE_THREONINE-PROTEIN KINASE YBDM-RELATED"/>
    <property type="match status" value="1"/>
</dbReference>
<keyword evidence="3" id="KW-0418">Kinase</keyword>
<dbReference type="PROSITE" id="PS50011">
    <property type="entry name" value="PROTEIN_KINASE_DOM"/>
    <property type="match status" value="1"/>
</dbReference>
<dbReference type="SUPFAM" id="SSF56112">
    <property type="entry name" value="Protein kinase-like (PK-like)"/>
    <property type="match status" value="1"/>
</dbReference>
<dbReference type="InterPro" id="IPR000719">
    <property type="entry name" value="Prot_kinase_dom"/>
</dbReference>
<comment type="caution">
    <text evidence="9">The sequence shown here is derived from an EMBL/GenBank/DDBJ whole genome shotgun (WGS) entry which is preliminary data.</text>
</comment>
<keyword evidence="1" id="KW-0808">Transferase</keyword>
<name>A0ABP6QGQ2_9ACTN</name>
<feature type="transmembrane region" description="Helical" evidence="7">
    <location>
        <begin position="309"/>
        <end position="329"/>
    </location>
</feature>
<organism evidence="9 10">
    <name type="scientific">Actinocorallia longicatena</name>
    <dbReference type="NCBI Taxonomy" id="111803"/>
    <lineage>
        <taxon>Bacteria</taxon>
        <taxon>Bacillati</taxon>
        <taxon>Actinomycetota</taxon>
        <taxon>Actinomycetes</taxon>
        <taxon>Streptosporangiales</taxon>
        <taxon>Thermomonosporaceae</taxon>
        <taxon>Actinocorallia</taxon>
    </lineage>
</organism>
<dbReference type="EMBL" id="BAAAUV010000019">
    <property type="protein sequence ID" value="GAA3229453.1"/>
    <property type="molecule type" value="Genomic_DNA"/>
</dbReference>
<keyword evidence="7" id="KW-1133">Transmembrane helix</keyword>
<evidence type="ECO:0000256" key="7">
    <source>
        <dbReference type="SAM" id="Phobius"/>
    </source>
</evidence>
<keyword evidence="7" id="KW-0472">Membrane</keyword>
<reference evidence="10" key="1">
    <citation type="journal article" date="2019" name="Int. J. Syst. Evol. Microbiol.">
        <title>The Global Catalogue of Microorganisms (GCM) 10K type strain sequencing project: providing services to taxonomists for standard genome sequencing and annotation.</title>
        <authorList>
            <consortium name="The Broad Institute Genomics Platform"/>
            <consortium name="The Broad Institute Genome Sequencing Center for Infectious Disease"/>
            <person name="Wu L."/>
            <person name="Ma J."/>
        </authorList>
    </citation>
    <scope>NUCLEOTIDE SEQUENCE [LARGE SCALE GENOMIC DNA]</scope>
    <source>
        <strain evidence="10">JCM 9377</strain>
    </source>
</reference>
<dbReference type="PROSITE" id="PS00108">
    <property type="entry name" value="PROTEIN_KINASE_ST"/>
    <property type="match status" value="1"/>
</dbReference>